<evidence type="ECO:0000313" key="2">
    <source>
        <dbReference type="EMBL" id="CAE7251008.1"/>
    </source>
</evidence>
<accession>A0A812LWS6</accession>
<name>A0A812LWS6_9DINO</name>
<feature type="chain" id="PRO_5032421112" evidence="1">
    <location>
        <begin position="23"/>
        <end position="68"/>
    </location>
</feature>
<sequence length="68" mass="7273">FLTVASLYFLSSLAFTASPVRTRSSGVFCRAAPDKVEVVQNVALGAAYASTFLKKDDSWIASALPMID</sequence>
<evidence type="ECO:0000313" key="3">
    <source>
        <dbReference type="Proteomes" id="UP000604046"/>
    </source>
</evidence>
<gene>
    <name evidence="2" type="ORF">SNAT2548_LOCUS12388</name>
</gene>
<feature type="signal peptide" evidence="1">
    <location>
        <begin position="1"/>
        <end position="22"/>
    </location>
</feature>
<organism evidence="2 3">
    <name type="scientific">Symbiodinium natans</name>
    <dbReference type="NCBI Taxonomy" id="878477"/>
    <lineage>
        <taxon>Eukaryota</taxon>
        <taxon>Sar</taxon>
        <taxon>Alveolata</taxon>
        <taxon>Dinophyceae</taxon>
        <taxon>Suessiales</taxon>
        <taxon>Symbiodiniaceae</taxon>
        <taxon>Symbiodinium</taxon>
    </lineage>
</organism>
<feature type="non-terminal residue" evidence="2">
    <location>
        <position position="1"/>
    </location>
</feature>
<dbReference type="EMBL" id="CAJNDS010001186">
    <property type="protein sequence ID" value="CAE7251008.1"/>
    <property type="molecule type" value="Genomic_DNA"/>
</dbReference>
<dbReference type="AlphaFoldDB" id="A0A812LWS6"/>
<keyword evidence="1" id="KW-0732">Signal</keyword>
<feature type="non-terminal residue" evidence="2">
    <location>
        <position position="68"/>
    </location>
</feature>
<comment type="caution">
    <text evidence="2">The sequence shown here is derived from an EMBL/GenBank/DDBJ whole genome shotgun (WGS) entry which is preliminary data.</text>
</comment>
<dbReference type="Proteomes" id="UP000604046">
    <property type="component" value="Unassembled WGS sequence"/>
</dbReference>
<proteinExistence type="predicted"/>
<keyword evidence="3" id="KW-1185">Reference proteome</keyword>
<evidence type="ECO:0000256" key="1">
    <source>
        <dbReference type="SAM" id="SignalP"/>
    </source>
</evidence>
<protein>
    <submittedName>
        <fullName evidence="2">Uncharacterized protein</fullName>
    </submittedName>
</protein>
<reference evidence="2" key="1">
    <citation type="submission" date="2021-02" db="EMBL/GenBank/DDBJ databases">
        <authorList>
            <person name="Dougan E. K."/>
            <person name="Rhodes N."/>
            <person name="Thang M."/>
            <person name="Chan C."/>
        </authorList>
    </citation>
    <scope>NUCLEOTIDE SEQUENCE</scope>
</reference>